<gene>
    <name evidence="1" type="ORF">H8Q88_10235</name>
</gene>
<keyword evidence="2" id="KW-1185">Reference proteome</keyword>
<comment type="caution">
    <text evidence="1">The sequence shown here is derived from an EMBL/GenBank/DDBJ whole genome shotgun (WGS) entry which is preliminary data.</text>
</comment>
<evidence type="ECO:0000313" key="2">
    <source>
        <dbReference type="Proteomes" id="UP000615796"/>
    </source>
</evidence>
<proteinExistence type="predicted"/>
<evidence type="ECO:0000313" key="1">
    <source>
        <dbReference type="EMBL" id="MBC5851311.1"/>
    </source>
</evidence>
<dbReference type="EMBL" id="JACRUP010000005">
    <property type="protein sequence ID" value="MBC5851311.1"/>
    <property type="molecule type" value="Genomic_DNA"/>
</dbReference>
<dbReference type="AlphaFoldDB" id="A0A9X0R9I8"/>
<dbReference type="Proteomes" id="UP000615796">
    <property type="component" value="Unassembled WGS sequence"/>
</dbReference>
<sequence length="454" mass="52731">MYTLVENSCDVSETLKIWLDSLIRIKLSDNQEAELDIQIENLTKSITCKHHVLTENNELGFDANVINLMLKEREQEIQKKKEKNLELYQKYKGIMDELPTYITMHENGSLAFDGQAHSILARHINDKDVYCRYEGFLNNEELFDLILSDYEFVSCDYYPITDMREYSGSDEFGSKESCIQSFKENSYKYIDSFSFSTCDLPDTRGYGHSVEFLLRRISDSVSKPGEQGYSSELHQFNNIKTSKALIHNMHTGYFYFKYDGEANPKENPKKWITYIDALDEVKKYDRKKIFLFNDSHYNLILKLLLSSDLDVTIIDEKDVMASKLISQLDCSVHVKFQTSNFSNINFSLGELIFGEFVEQVPDIRKFIKNPHIHGYSLKGMRSGVVSKKLVHLYGIRDYKIPEMVSVVKSYKDFRAKSIHTKEVKLSDIDENFSVVKDKEENSQGGHFLSFSKKD</sequence>
<protein>
    <submittedName>
        <fullName evidence="1">Uncharacterized protein</fullName>
    </submittedName>
</protein>
<accession>A0A9X0R9I8</accession>
<name>A0A9X0R9I8_VIBME</name>
<dbReference type="RefSeq" id="WP_187026110.1">
    <property type="nucleotide sequence ID" value="NZ_JACRUP010000005.1"/>
</dbReference>
<organism evidence="1 2">
    <name type="scientific">Vibrio metschnikovii</name>
    <dbReference type="NCBI Taxonomy" id="28172"/>
    <lineage>
        <taxon>Bacteria</taxon>
        <taxon>Pseudomonadati</taxon>
        <taxon>Pseudomonadota</taxon>
        <taxon>Gammaproteobacteria</taxon>
        <taxon>Vibrionales</taxon>
        <taxon>Vibrionaceae</taxon>
        <taxon>Vibrio</taxon>
    </lineage>
</organism>
<reference evidence="1" key="1">
    <citation type="submission" date="2020-08" db="EMBL/GenBank/DDBJ databases">
        <title>Genome Sequencing and Pan-Genome Analysis of Migratory bird Vibrio Strains, Inner Mongolia.</title>
        <authorList>
            <person name="Zheng L."/>
        </authorList>
    </citation>
    <scope>NUCLEOTIDE SEQUENCE</scope>
    <source>
        <strain evidence="1">M13F</strain>
    </source>
</reference>